<proteinExistence type="predicted"/>
<protein>
    <recommendedName>
        <fullName evidence="1">MAGE domain-containing protein</fullName>
    </recommendedName>
</protein>
<dbReference type="Gene3D" id="1.10.10.1200">
    <property type="entry name" value="MAGE homology domain, winged helix WH1 motif"/>
    <property type="match status" value="1"/>
</dbReference>
<dbReference type="OrthoDB" id="205198at2759"/>
<sequence length="245" mass="27823">MKVDIVQNDKVRWMQELERKANDLVHLMLFTESKWVPLKRDKISKKAAVLRCNMCSFKLVLACAQDILCRTFRMELHELQTCSTLEKNKEMNSKESELLRNTGMKKCTSLTRTKTYILHSVLDPVIIEHACAPDANILVIKHEDMVNNDEVYANENNDGPCTCSRDEGCGQAWVHVCSGTGTNAVKWCWDPCVMSEFMAEFMLDRPKVESEDENTGDDADRMKKVEVVMKDIKSTAGGDPLQGLV</sequence>
<dbReference type="EMBL" id="KV427624">
    <property type="protein sequence ID" value="KZT06575.1"/>
    <property type="molecule type" value="Genomic_DNA"/>
</dbReference>
<dbReference type="GeneID" id="63824091"/>
<dbReference type="InterPro" id="IPR041898">
    <property type="entry name" value="MAGE_WH1"/>
</dbReference>
<dbReference type="STRING" id="1314785.A0A165EA74"/>
<evidence type="ECO:0000259" key="1">
    <source>
        <dbReference type="Pfam" id="PF01454"/>
    </source>
</evidence>
<evidence type="ECO:0000313" key="3">
    <source>
        <dbReference type="Proteomes" id="UP000076871"/>
    </source>
</evidence>
<dbReference type="InterPro" id="IPR002190">
    <property type="entry name" value="MHD_dom"/>
</dbReference>
<dbReference type="Pfam" id="PF01454">
    <property type="entry name" value="MAGE"/>
    <property type="match status" value="1"/>
</dbReference>
<dbReference type="Proteomes" id="UP000076871">
    <property type="component" value="Unassembled WGS sequence"/>
</dbReference>
<gene>
    <name evidence="2" type="ORF">LAESUDRAFT_714293</name>
</gene>
<name>A0A165EA74_9APHY</name>
<accession>A0A165EA74</accession>
<dbReference type="InParanoid" id="A0A165EA74"/>
<organism evidence="2 3">
    <name type="scientific">Laetiporus sulphureus 93-53</name>
    <dbReference type="NCBI Taxonomy" id="1314785"/>
    <lineage>
        <taxon>Eukaryota</taxon>
        <taxon>Fungi</taxon>
        <taxon>Dikarya</taxon>
        <taxon>Basidiomycota</taxon>
        <taxon>Agaricomycotina</taxon>
        <taxon>Agaricomycetes</taxon>
        <taxon>Polyporales</taxon>
        <taxon>Laetiporus</taxon>
    </lineage>
</organism>
<evidence type="ECO:0000313" key="2">
    <source>
        <dbReference type="EMBL" id="KZT06575.1"/>
    </source>
</evidence>
<dbReference type="AlphaFoldDB" id="A0A165EA74"/>
<feature type="domain" description="MAGE" evidence="1">
    <location>
        <begin position="24"/>
        <end position="127"/>
    </location>
</feature>
<keyword evidence="3" id="KW-1185">Reference proteome</keyword>
<reference evidence="2 3" key="1">
    <citation type="journal article" date="2016" name="Mol. Biol. Evol.">
        <title>Comparative Genomics of Early-Diverging Mushroom-Forming Fungi Provides Insights into the Origins of Lignocellulose Decay Capabilities.</title>
        <authorList>
            <person name="Nagy L.G."/>
            <person name="Riley R."/>
            <person name="Tritt A."/>
            <person name="Adam C."/>
            <person name="Daum C."/>
            <person name="Floudas D."/>
            <person name="Sun H."/>
            <person name="Yadav J.S."/>
            <person name="Pangilinan J."/>
            <person name="Larsson K.H."/>
            <person name="Matsuura K."/>
            <person name="Barry K."/>
            <person name="Labutti K."/>
            <person name="Kuo R."/>
            <person name="Ohm R.A."/>
            <person name="Bhattacharya S.S."/>
            <person name="Shirouzu T."/>
            <person name="Yoshinaga Y."/>
            <person name="Martin F.M."/>
            <person name="Grigoriev I.V."/>
            <person name="Hibbett D.S."/>
        </authorList>
    </citation>
    <scope>NUCLEOTIDE SEQUENCE [LARGE SCALE GENOMIC DNA]</scope>
    <source>
        <strain evidence="2 3">93-53</strain>
    </source>
</reference>
<dbReference type="RefSeq" id="XP_040764315.1">
    <property type="nucleotide sequence ID" value="XM_040907062.1"/>
</dbReference>